<feature type="transmembrane region" description="Helical" evidence="7">
    <location>
        <begin position="85"/>
        <end position="104"/>
    </location>
</feature>
<evidence type="ECO:0000313" key="8">
    <source>
        <dbReference type="EMBL" id="KKM62634.1"/>
    </source>
</evidence>
<evidence type="ECO:0000256" key="6">
    <source>
        <dbReference type="ARBA" id="ARBA00023136"/>
    </source>
</evidence>
<comment type="similarity">
    <text evidence="2">Belongs to the UPF0324 family.</text>
</comment>
<evidence type="ECO:0000256" key="1">
    <source>
        <dbReference type="ARBA" id="ARBA00004651"/>
    </source>
</evidence>
<evidence type="ECO:0000256" key="2">
    <source>
        <dbReference type="ARBA" id="ARBA00007977"/>
    </source>
</evidence>
<evidence type="ECO:0008006" key="9">
    <source>
        <dbReference type="Google" id="ProtNLM"/>
    </source>
</evidence>
<feature type="transmembrane region" description="Helical" evidence="7">
    <location>
        <begin position="116"/>
        <end position="137"/>
    </location>
</feature>
<comment type="subcellular location">
    <subcellularLocation>
        <location evidence="1">Cell membrane</location>
        <topology evidence="1">Multi-pass membrane protein</topology>
    </subcellularLocation>
</comment>
<comment type="caution">
    <text evidence="8">The sequence shown here is derived from an EMBL/GenBank/DDBJ whole genome shotgun (WGS) entry which is preliminary data.</text>
</comment>
<feature type="transmembrane region" description="Helical" evidence="7">
    <location>
        <begin position="217"/>
        <end position="238"/>
    </location>
</feature>
<accession>A0A0F9IZ11</accession>
<dbReference type="EMBL" id="LAZR01011254">
    <property type="protein sequence ID" value="KKM62634.1"/>
    <property type="molecule type" value="Genomic_DNA"/>
</dbReference>
<feature type="transmembrane region" description="Helical" evidence="7">
    <location>
        <begin position="250"/>
        <end position="269"/>
    </location>
</feature>
<keyword evidence="3" id="KW-1003">Cell membrane</keyword>
<feature type="non-terminal residue" evidence="8">
    <location>
        <position position="1"/>
    </location>
</feature>
<feature type="transmembrane region" description="Helical" evidence="7">
    <location>
        <begin position="61"/>
        <end position="79"/>
    </location>
</feature>
<keyword evidence="5 7" id="KW-1133">Transmembrane helix</keyword>
<dbReference type="AlphaFoldDB" id="A0A0F9IZ11"/>
<evidence type="ECO:0000256" key="7">
    <source>
        <dbReference type="SAM" id="Phobius"/>
    </source>
</evidence>
<name>A0A0F9IZ11_9ZZZZ</name>
<dbReference type="PANTHER" id="PTHR30106">
    <property type="entry name" value="INNER MEMBRANE PROTEIN YEIH-RELATED"/>
    <property type="match status" value="1"/>
</dbReference>
<protein>
    <recommendedName>
        <fullName evidence="9">Sulfate exporter family transporter</fullName>
    </recommendedName>
</protein>
<keyword evidence="4 7" id="KW-0812">Transmembrane</keyword>
<dbReference type="GO" id="GO:0005886">
    <property type="term" value="C:plasma membrane"/>
    <property type="evidence" value="ECO:0007669"/>
    <property type="project" value="UniProtKB-SubCell"/>
</dbReference>
<organism evidence="8">
    <name type="scientific">marine sediment metagenome</name>
    <dbReference type="NCBI Taxonomy" id="412755"/>
    <lineage>
        <taxon>unclassified sequences</taxon>
        <taxon>metagenomes</taxon>
        <taxon>ecological metagenomes</taxon>
    </lineage>
</organism>
<proteinExistence type="inferred from homology"/>
<gene>
    <name evidence="8" type="ORF">LCGC14_1519670</name>
</gene>
<dbReference type="InterPro" id="IPR018383">
    <property type="entry name" value="UPF0324_pro"/>
</dbReference>
<evidence type="ECO:0000256" key="3">
    <source>
        <dbReference type="ARBA" id="ARBA00022475"/>
    </source>
</evidence>
<feature type="transmembrane region" description="Helical" evidence="7">
    <location>
        <begin position="22"/>
        <end position="40"/>
    </location>
</feature>
<dbReference type="Pfam" id="PF03601">
    <property type="entry name" value="Cons_hypoth698"/>
    <property type="match status" value="1"/>
</dbReference>
<reference evidence="8" key="1">
    <citation type="journal article" date="2015" name="Nature">
        <title>Complex archaea that bridge the gap between prokaryotes and eukaryotes.</title>
        <authorList>
            <person name="Spang A."/>
            <person name="Saw J.H."/>
            <person name="Jorgensen S.L."/>
            <person name="Zaremba-Niedzwiedzka K."/>
            <person name="Martijn J."/>
            <person name="Lind A.E."/>
            <person name="van Eijk R."/>
            <person name="Schleper C."/>
            <person name="Guy L."/>
            <person name="Ettema T.J."/>
        </authorList>
    </citation>
    <scope>NUCLEOTIDE SEQUENCE</scope>
</reference>
<evidence type="ECO:0000256" key="5">
    <source>
        <dbReference type="ARBA" id="ARBA00022989"/>
    </source>
</evidence>
<feature type="transmembrane region" description="Helical" evidence="7">
    <location>
        <begin position="329"/>
        <end position="356"/>
    </location>
</feature>
<sequence length="357" mass="38094">LTVAIAIIGIQLTKWIKVLLNLKQSPVSAIMMAIVLGIIIKNTIGVSQSFQHGLGFGLKKLLRLGIILMGIRLSIFNVLQIGALSVGIVVACISTGIFLTLFVTRKLGLPERLGTLIGVGTGICGASAIVATGPAIEAEEDEVAYAIGTITIFGIMAMFLYPYLSHLVLSLSHVEAGIFMGTSIHETAQVAGAGIMYDQLWLGQSQGVTPTGADVAIVTKLVRNAFMALAIPFMAYTYIKRNKVSSRKKVSIISLFPVFILGFIAMAVLRSMGDYFVVSRNLLWNAEAWNSLCSIVKQWAGYFLAVAMAGIGLGTDIKKLKKLGAKPFWVGLCAAVSVGIVSFLLIKIASPFLAVIK</sequence>
<evidence type="ECO:0000256" key="4">
    <source>
        <dbReference type="ARBA" id="ARBA00022692"/>
    </source>
</evidence>
<keyword evidence="6 7" id="KW-0472">Membrane</keyword>
<feature type="transmembrane region" description="Helical" evidence="7">
    <location>
        <begin position="299"/>
        <end position="317"/>
    </location>
</feature>
<feature type="transmembrane region" description="Helical" evidence="7">
    <location>
        <begin position="143"/>
        <end position="164"/>
    </location>
</feature>
<dbReference type="PANTHER" id="PTHR30106:SF2">
    <property type="entry name" value="UPF0324 INNER MEMBRANE PROTEIN YEIH"/>
    <property type="match status" value="1"/>
</dbReference>